<dbReference type="EMBL" id="VFPU01000001">
    <property type="protein sequence ID" value="TQM95761.1"/>
    <property type="molecule type" value="Genomic_DNA"/>
</dbReference>
<organism evidence="5 6">
    <name type="scientific">Ornithinimicrobium humiphilum</name>
    <dbReference type="NCBI Taxonomy" id="125288"/>
    <lineage>
        <taxon>Bacteria</taxon>
        <taxon>Bacillati</taxon>
        <taxon>Actinomycetota</taxon>
        <taxon>Actinomycetes</taxon>
        <taxon>Micrococcales</taxon>
        <taxon>Ornithinimicrobiaceae</taxon>
        <taxon>Ornithinimicrobium</taxon>
    </lineage>
</organism>
<evidence type="ECO:0000256" key="2">
    <source>
        <dbReference type="ARBA" id="ARBA00022827"/>
    </source>
</evidence>
<evidence type="ECO:0000313" key="6">
    <source>
        <dbReference type="Proteomes" id="UP000315133"/>
    </source>
</evidence>
<dbReference type="RefSeq" id="WP_141817470.1">
    <property type="nucleotide sequence ID" value="NZ_BAAAIL010000003.1"/>
</dbReference>
<dbReference type="PROSITE" id="PS51387">
    <property type="entry name" value="FAD_PCMH"/>
    <property type="match status" value="1"/>
</dbReference>
<proteinExistence type="predicted"/>
<dbReference type="SMART" id="SM01092">
    <property type="entry name" value="CO_deh_flav_C"/>
    <property type="match status" value="1"/>
</dbReference>
<dbReference type="InterPro" id="IPR051312">
    <property type="entry name" value="Diverse_Substr_Oxidored"/>
</dbReference>
<dbReference type="PANTHER" id="PTHR42659:SF2">
    <property type="entry name" value="XANTHINE DEHYDROGENASE SUBUNIT C-RELATED"/>
    <property type="match status" value="1"/>
</dbReference>
<evidence type="ECO:0000256" key="1">
    <source>
        <dbReference type="ARBA" id="ARBA00022630"/>
    </source>
</evidence>
<dbReference type="PANTHER" id="PTHR42659">
    <property type="entry name" value="XANTHINE DEHYDROGENASE SUBUNIT C-RELATED"/>
    <property type="match status" value="1"/>
</dbReference>
<dbReference type="InterPro" id="IPR005107">
    <property type="entry name" value="CO_DH_flav_C"/>
</dbReference>
<dbReference type="AlphaFoldDB" id="A0A543KL27"/>
<dbReference type="Proteomes" id="UP000315133">
    <property type="component" value="Unassembled WGS sequence"/>
</dbReference>
<protein>
    <submittedName>
        <fullName evidence="5">Carbon-monoxide dehydrogenase medium subunit</fullName>
    </submittedName>
</protein>
<dbReference type="InterPro" id="IPR036683">
    <property type="entry name" value="CO_DH_flav_C_dom_sf"/>
</dbReference>
<dbReference type="Pfam" id="PF00941">
    <property type="entry name" value="FAD_binding_5"/>
    <property type="match status" value="1"/>
</dbReference>
<evidence type="ECO:0000259" key="4">
    <source>
        <dbReference type="PROSITE" id="PS51387"/>
    </source>
</evidence>
<keyword evidence="6" id="KW-1185">Reference proteome</keyword>
<dbReference type="Pfam" id="PF03450">
    <property type="entry name" value="CO_deh_flav_C"/>
    <property type="match status" value="1"/>
</dbReference>
<dbReference type="SUPFAM" id="SSF56176">
    <property type="entry name" value="FAD-binding/transporter-associated domain-like"/>
    <property type="match status" value="1"/>
</dbReference>
<accession>A0A543KL27</accession>
<keyword evidence="1" id="KW-0285">Flavoprotein</keyword>
<sequence>MKPAPFVYHAAADVEEVLDLLAELGTEAKILAGGQSLVPVLNMRLAGPEHLVDINRVPGLDAITVTDDAVRVGALVRHADLLASAEARDALPLLGQALRWVAHPVIRNRGTTVGSLVHADPAGEMPAILALTGGSVVLRSRRGERTVPAEEFFVGPMESCVLADELAVEAVFGRFPAGTRTAFSEIARRHGDYAMAGVGLAVRTDGPDGPVQDARAGFVSLTEVPAVLDLTPVLEGAVAADLPGLAEAVTEAVGSFVDPVDDIHATADYRRHLAAVQTNRLLAGLLAGETTTTTTEETSA</sequence>
<keyword evidence="3" id="KW-0560">Oxidoreductase</keyword>
<dbReference type="Gene3D" id="3.30.390.50">
    <property type="entry name" value="CO dehydrogenase flavoprotein, C-terminal domain"/>
    <property type="match status" value="1"/>
</dbReference>
<reference evidence="5 6" key="1">
    <citation type="submission" date="2019-06" db="EMBL/GenBank/DDBJ databases">
        <title>Sequencing the genomes of 1000 actinobacteria strains.</title>
        <authorList>
            <person name="Klenk H.-P."/>
        </authorList>
    </citation>
    <scope>NUCLEOTIDE SEQUENCE [LARGE SCALE GENOMIC DNA]</scope>
    <source>
        <strain evidence="5 6">DSM 12362</strain>
    </source>
</reference>
<comment type="caution">
    <text evidence="5">The sequence shown here is derived from an EMBL/GenBank/DDBJ whole genome shotgun (WGS) entry which is preliminary data.</text>
</comment>
<keyword evidence="2" id="KW-0274">FAD</keyword>
<feature type="domain" description="FAD-binding PCMH-type" evidence="4">
    <location>
        <begin position="1"/>
        <end position="177"/>
    </location>
</feature>
<dbReference type="OrthoDB" id="9793944at2"/>
<dbReference type="GO" id="GO:0071949">
    <property type="term" value="F:FAD binding"/>
    <property type="evidence" value="ECO:0007669"/>
    <property type="project" value="InterPro"/>
</dbReference>
<evidence type="ECO:0000313" key="5">
    <source>
        <dbReference type="EMBL" id="TQM95761.1"/>
    </source>
</evidence>
<dbReference type="InterPro" id="IPR002346">
    <property type="entry name" value="Mopterin_DH_FAD-bd"/>
</dbReference>
<name>A0A543KL27_9MICO</name>
<dbReference type="InterPro" id="IPR036318">
    <property type="entry name" value="FAD-bd_PCMH-like_sf"/>
</dbReference>
<dbReference type="GO" id="GO:0016491">
    <property type="term" value="F:oxidoreductase activity"/>
    <property type="evidence" value="ECO:0007669"/>
    <property type="project" value="UniProtKB-KW"/>
</dbReference>
<dbReference type="InterPro" id="IPR016169">
    <property type="entry name" value="FAD-bd_PCMH_sub2"/>
</dbReference>
<evidence type="ECO:0000256" key="3">
    <source>
        <dbReference type="ARBA" id="ARBA00023002"/>
    </source>
</evidence>
<dbReference type="InterPro" id="IPR016167">
    <property type="entry name" value="FAD-bd_PCMH_sub1"/>
</dbReference>
<dbReference type="SUPFAM" id="SSF55447">
    <property type="entry name" value="CO dehydrogenase flavoprotein C-terminal domain-like"/>
    <property type="match status" value="1"/>
</dbReference>
<dbReference type="Gene3D" id="3.30.43.10">
    <property type="entry name" value="Uridine Diphospho-n-acetylenolpyruvylglucosamine Reductase, domain 2"/>
    <property type="match status" value="1"/>
</dbReference>
<gene>
    <name evidence="5" type="ORF">FB476_0611</name>
</gene>
<dbReference type="Gene3D" id="3.30.465.10">
    <property type="match status" value="1"/>
</dbReference>
<dbReference type="InterPro" id="IPR016166">
    <property type="entry name" value="FAD-bd_PCMH"/>
</dbReference>